<feature type="signal peptide" evidence="1">
    <location>
        <begin position="1"/>
        <end position="19"/>
    </location>
</feature>
<reference evidence="2 3" key="1">
    <citation type="submission" date="2019-10" db="EMBL/GenBank/DDBJ databases">
        <authorList>
            <person name="Palmer J.M."/>
        </authorList>
    </citation>
    <scope>NUCLEOTIDE SEQUENCE [LARGE SCALE GENOMIC DNA]</scope>
    <source>
        <strain evidence="2 3">TWF696</strain>
    </source>
</reference>
<evidence type="ECO:0000256" key="1">
    <source>
        <dbReference type="SAM" id="SignalP"/>
    </source>
</evidence>
<comment type="caution">
    <text evidence="2">The sequence shown here is derived from an EMBL/GenBank/DDBJ whole genome shotgun (WGS) entry which is preliminary data.</text>
</comment>
<keyword evidence="3" id="KW-1185">Reference proteome</keyword>
<sequence length="102" mass="11119">MKFSAIIIAAIALISSAEATKPPVKCDAKCKDMPCLKTWCQQKGHYGVQYFTVTVPGAAQPAPPPRTVTITRTVEVRDGDGDTTVTKTKTCTRTVTRWGQNY</sequence>
<protein>
    <submittedName>
        <fullName evidence="2">Uncharacterized protein</fullName>
    </submittedName>
</protein>
<name>A0AAV9UVK5_9PEZI</name>
<feature type="chain" id="PRO_5043911703" evidence="1">
    <location>
        <begin position="20"/>
        <end position="102"/>
    </location>
</feature>
<evidence type="ECO:0000313" key="2">
    <source>
        <dbReference type="EMBL" id="KAK6349940.1"/>
    </source>
</evidence>
<organism evidence="2 3">
    <name type="scientific">Orbilia brochopaga</name>
    <dbReference type="NCBI Taxonomy" id="3140254"/>
    <lineage>
        <taxon>Eukaryota</taxon>
        <taxon>Fungi</taxon>
        <taxon>Dikarya</taxon>
        <taxon>Ascomycota</taxon>
        <taxon>Pezizomycotina</taxon>
        <taxon>Orbiliomycetes</taxon>
        <taxon>Orbiliales</taxon>
        <taxon>Orbiliaceae</taxon>
        <taxon>Orbilia</taxon>
    </lineage>
</organism>
<keyword evidence="1" id="KW-0732">Signal</keyword>
<dbReference type="Proteomes" id="UP001375240">
    <property type="component" value="Unassembled WGS sequence"/>
</dbReference>
<dbReference type="EMBL" id="JAVHNQ010000004">
    <property type="protein sequence ID" value="KAK6349940.1"/>
    <property type="molecule type" value="Genomic_DNA"/>
</dbReference>
<gene>
    <name evidence="2" type="ORF">TWF696_006198</name>
</gene>
<proteinExistence type="predicted"/>
<accession>A0AAV9UVK5</accession>
<dbReference type="AlphaFoldDB" id="A0AAV9UVK5"/>
<evidence type="ECO:0000313" key="3">
    <source>
        <dbReference type="Proteomes" id="UP001375240"/>
    </source>
</evidence>